<name>A0ABV0KK44_9CYAN</name>
<dbReference type="EMBL" id="JAMPLM010000012">
    <property type="protein sequence ID" value="MEP1059636.1"/>
    <property type="molecule type" value="Genomic_DNA"/>
</dbReference>
<evidence type="ECO:0000313" key="2">
    <source>
        <dbReference type="Proteomes" id="UP001476950"/>
    </source>
</evidence>
<accession>A0ABV0KK44</accession>
<protein>
    <submittedName>
        <fullName evidence="1">Uncharacterized protein</fullName>
    </submittedName>
</protein>
<gene>
    <name evidence="1" type="ORF">NDI38_14420</name>
</gene>
<comment type="caution">
    <text evidence="1">The sequence shown here is derived from an EMBL/GenBank/DDBJ whole genome shotgun (WGS) entry which is preliminary data.</text>
</comment>
<keyword evidence="2" id="KW-1185">Reference proteome</keyword>
<dbReference type="Proteomes" id="UP001476950">
    <property type="component" value="Unassembled WGS sequence"/>
</dbReference>
<evidence type="ECO:0000313" key="1">
    <source>
        <dbReference type="EMBL" id="MEP1059636.1"/>
    </source>
</evidence>
<sequence length="122" mass="13993">MQTLSATIQPPSSQAVLSDSQPVHTYLGWEIFLTRVFQGSIDKGLWLHWYHPADRRYAAQEDQVAVRYGYFVAPTQPLEEALYAAQQSIDAIVELESMQTDRPFIVQNEAPERHWQDFPLAS</sequence>
<reference evidence="1 2" key="1">
    <citation type="submission" date="2022-04" db="EMBL/GenBank/DDBJ databases">
        <title>Positive selection, recombination, and allopatry shape intraspecific diversity of widespread and dominant cyanobacteria.</title>
        <authorList>
            <person name="Wei J."/>
            <person name="Shu W."/>
            <person name="Hu C."/>
        </authorList>
    </citation>
    <scope>NUCLEOTIDE SEQUENCE [LARGE SCALE GENOMIC DNA]</scope>
    <source>
        <strain evidence="1 2">AS-A4</strain>
    </source>
</reference>
<proteinExistence type="predicted"/>
<organism evidence="1 2">
    <name type="scientific">Stenomitos frigidus AS-A4</name>
    <dbReference type="NCBI Taxonomy" id="2933935"/>
    <lineage>
        <taxon>Bacteria</taxon>
        <taxon>Bacillati</taxon>
        <taxon>Cyanobacteriota</taxon>
        <taxon>Cyanophyceae</taxon>
        <taxon>Leptolyngbyales</taxon>
        <taxon>Leptolyngbyaceae</taxon>
        <taxon>Stenomitos</taxon>
    </lineage>
</organism>
<dbReference type="RefSeq" id="WP_190452062.1">
    <property type="nucleotide sequence ID" value="NZ_JAMPLM010000012.1"/>
</dbReference>